<feature type="region of interest" description="Disordered" evidence="1">
    <location>
        <begin position="113"/>
        <end position="164"/>
    </location>
</feature>
<dbReference type="Proteomes" id="UP000503462">
    <property type="component" value="Chromosome 3"/>
</dbReference>
<accession>A0A6H0XXZ3</accession>
<dbReference type="OrthoDB" id="3649573at2759"/>
<evidence type="ECO:0000256" key="1">
    <source>
        <dbReference type="SAM" id="MobiDB-lite"/>
    </source>
</evidence>
<protein>
    <submittedName>
        <fullName evidence="2">Uncharacterized protein</fullName>
    </submittedName>
</protein>
<feature type="compositionally biased region" description="Polar residues" evidence="1">
    <location>
        <begin position="566"/>
        <end position="577"/>
    </location>
</feature>
<keyword evidence="3" id="KW-1185">Reference proteome</keyword>
<evidence type="ECO:0000313" key="3">
    <source>
        <dbReference type="Proteomes" id="UP000503462"/>
    </source>
</evidence>
<organism evidence="2 3">
    <name type="scientific">Peltaster fructicola</name>
    <dbReference type="NCBI Taxonomy" id="286661"/>
    <lineage>
        <taxon>Eukaryota</taxon>
        <taxon>Fungi</taxon>
        <taxon>Dikarya</taxon>
        <taxon>Ascomycota</taxon>
        <taxon>Pezizomycotina</taxon>
        <taxon>Dothideomycetes</taxon>
        <taxon>Dothideomycetes incertae sedis</taxon>
        <taxon>Peltaster</taxon>
    </lineage>
</organism>
<proteinExistence type="predicted"/>
<dbReference type="AlphaFoldDB" id="A0A6H0XXZ3"/>
<dbReference type="EMBL" id="CP051141">
    <property type="protein sequence ID" value="QIW99646.1"/>
    <property type="molecule type" value="Genomic_DNA"/>
</dbReference>
<feature type="region of interest" description="Disordered" evidence="1">
    <location>
        <begin position="528"/>
        <end position="577"/>
    </location>
</feature>
<gene>
    <name evidence="2" type="ORF">AMS68_005164</name>
</gene>
<reference evidence="2 3" key="1">
    <citation type="journal article" date="2016" name="Sci. Rep.">
        <title>Peltaster fructicola genome reveals evolution from an invasive phytopathogen to an ectophytic parasite.</title>
        <authorList>
            <person name="Xu C."/>
            <person name="Chen H."/>
            <person name="Gleason M.L."/>
            <person name="Xu J.R."/>
            <person name="Liu H."/>
            <person name="Zhang R."/>
            <person name="Sun G."/>
        </authorList>
    </citation>
    <scope>NUCLEOTIDE SEQUENCE [LARGE SCALE GENOMIC DNA]</scope>
    <source>
        <strain evidence="2 3">LNHT1506</strain>
    </source>
</reference>
<feature type="compositionally biased region" description="Basic and acidic residues" evidence="1">
    <location>
        <begin position="533"/>
        <end position="545"/>
    </location>
</feature>
<feature type="compositionally biased region" description="Polar residues" evidence="1">
    <location>
        <begin position="383"/>
        <end position="397"/>
    </location>
</feature>
<evidence type="ECO:0000313" key="2">
    <source>
        <dbReference type="EMBL" id="QIW99646.1"/>
    </source>
</evidence>
<feature type="compositionally biased region" description="Pro residues" evidence="1">
    <location>
        <begin position="317"/>
        <end position="327"/>
    </location>
</feature>
<name>A0A6H0XXZ3_9PEZI</name>
<feature type="region of interest" description="Disordered" evidence="1">
    <location>
        <begin position="295"/>
        <end position="331"/>
    </location>
</feature>
<feature type="compositionally biased region" description="Basic and acidic residues" evidence="1">
    <location>
        <begin position="113"/>
        <end position="132"/>
    </location>
</feature>
<sequence>MVGGLTSGLTGGGGPLGAASGLTGDGGPLGAVGGVTNGLGGSGGPLGAVSGLTGGDGGPLGALNGLTGGDGGPLGAVSGLTGGLLGGSQGLNLLGLVAIGSDDDAAIDLAPAEKKKEKARKEAIKKQNDAKRQQAMNELRRQVAQQGHPATPEQQKLARELNESQVADDAALKRLDDSIAADEARQQAGGQSSGSQPAGSAPSQGLFYAYLVDAATYQPTHVLTFANCAEADQWYAKNSTTGRLEKVSDQMYRYAAPQPMPSGKMACMPINTVQPILPLQRGDGYPICCKSGSSGASSSATQSTSGAGSTVQRPAPAAAPAPAPAPPPRKKLTFQDAAEAHATNAIQRGDTRPREQIVQEAMQDLKDNCSTVSGPCNGQQSASSNYGFTAPTNGTNSAPQGSGGPLGALPLGGGGPLGALGGSGGPLGALPLGGGGAGDPLSSLLGSGEGLNVLGLLAIGSDDKAAIDLNPAQKKEKKAEDARKLKRQTEIQDQQAQALREAIAKNGGQPNAQQQQQQQELNARRQALNQAVKRLDDNDKADQAKEAAGNNGGIPTNALGALPVSSLPTNNLPLGSL</sequence>
<feature type="region of interest" description="Disordered" evidence="1">
    <location>
        <begin position="383"/>
        <end position="409"/>
    </location>
</feature>
<feature type="compositionally biased region" description="Low complexity" evidence="1">
    <location>
        <begin position="295"/>
        <end position="316"/>
    </location>
</feature>